<evidence type="ECO:0000313" key="1">
    <source>
        <dbReference type="EMBL" id="PHM37241.1"/>
    </source>
</evidence>
<evidence type="ECO:0000313" key="3">
    <source>
        <dbReference type="Proteomes" id="UP000196435"/>
    </source>
</evidence>
<dbReference type="OrthoDB" id="5572038at2"/>
<evidence type="ECO:0000313" key="4">
    <source>
        <dbReference type="Proteomes" id="UP000224871"/>
    </source>
</evidence>
<accession>A0A1N6N1R4</accession>
<dbReference type="EMBL" id="NIBU01000009">
    <property type="protein sequence ID" value="PHM37241.1"/>
    <property type="molecule type" value="Genomic_DNA"/>
</dbReference>
<dbReference type="Proteomes" id="UP000224871">
    <property type="component" value="Unassembled WGS sequence"/>
</dbReference>
<reference evidence="3" key="1">
    <citation type="submission" date="2016-12" db="EMBL/GenBank/DDBJ databases">
        <authorList>
            <person name="Gaudriault S."/>
        </authorList>
    </citation>
    <scope>NUCLEOTIDE SEQUENCE [LARGE SCALE GENOMIC DNA]</scope>
    <source>
        <strain evidence="3">HGB1681 (deposited as PTA-6826 in the American Type Culture Collection)</strain>
    </source>
</reference>
<name>A0A1N6N1R4_9GAMM</name>
<dbReference type="RefSeq" id="WP_086954262.1">
    <property type="nucleotide sequence ID" value="NZ_CAWNQC010000292.1"/>
</dbReference>
<organism evidence="2 3">
    <name type="scientific">Xenorhabdus innexi</name>
    <dbReference type="NCBI Taxonomy" id="290109"/>
    <lineage>
        <taxon>Bacteria</taxon>
        <taxon>Pseudomonadati</taxon>
        <taxon>Pseudomonadota</taxon>
        <taxon>Gammaproteobacteria</taxon>
        <taxon>Enterobacterales</taxon>
        <taxon>Morganellaceae</taxon>
        <taxon>Xenorhabdus</taxon>
    </lineage>
</organism>
<reference evidence="1 4" key="3">
    <citation type="journal article" date="2017" name="Nat. Microbiol.">
        <title>Natural product diversity associated with the nematode symbionts Photorhabdus and Xenorhabdus.</title>
        <authorList>
            <person name="Tobias N.J."/>
            <person name="Wolff H."/>
            <person name="Djahanschiri B."/>
            <person name="Grundmann F."/>
            <person name="Kronenwerth M."/>
            <person name="Shi Y.M."/>
            <person name="Simonyi S."/>
            <person name="Grun P."/>
            <person name="Shapiro-Ilan D."/>
            <person name="Pidot S.J."/>
            <person name="Stinear T.P."/>
            <person name="Ebersberger I."/>
            <person name="Bode H.B."/>
        </authorList>
    </citation>
    <scope>NUCLEOTIDE SEQUENCE [LARGE SCALE GENOMIC DNA]</scope>
    <source>
        <strain evidence="1 4">DSM 16336</strain>
    </source>
</reference>
<sequence>MLENILEDAIKYARSIYRGKTSNKYYRDISKLPEHKRVMYTRDAMIEKGYKFKKLRDETNEMKLIKDIHQYALSRSNAGEKLVGNCGDLSISVFYYLANQRRQEILRSFNDKRNKNNETQSIYVLYIESNDPYDHAFVTVNLPKYPLTLPKVNNIYEPSFYNSWVCDAWANIVCPYIEYITRWKTKMLRWHLVGKSVSVYQEEQRLGYPTPLRRHNYHAITLSSKNVVYIAEIRPDGTMTISQ</sequence>
<keyword evidence="4" id="KW-1185">Reference proteome</keyword>
<dbReference type="AlphaFoldDB" id="A0A1N6N1R4"/>
<reference evidence="2" key="2">
    <citation type="submission" date="2016-12" db="EMBL/GenBank/DDBJ databases">
        <authorList>
            <person name="Song W.-J."/>
            <person name="Kurnit D.M."/>
        </authorList>
    </citation>
    <scope>NUCLEOTIDE SEQUENCE [LARGE SCALE GENOMIC DNA]</scope>
    <source>
        <strain evidence="2">HGB1681</strain>
    </source>
</reference>
<gene>
    <name evidence="1" type="ORF">Xinn_01208</name>
    <name evidence="2" type="ORF">XIS1_900009</name>
</gene>
<proteinExistence type="predicted"/>
<dbReference type="Proteomes" id="UP000196435">
    <property type="component" value="Unassembled WGS sequence"/>
</dbReference>
<protein>
    <submittedName>
        <fullName evidence="2">Uncharacterized protein</fullName>
    </submittedName>
</protein>
<dbReference type="EMBL" id="FTLG01000237">
    <property type="protein sequence ID" value="SIP74974.1"/>
    <property type="molecule type" value="Genomic_DNA"/>
</dbReference>
<evidence type="ECO:0000313" key="2">
    <source>
        <dbReference type="EMBL" id="SIP74974.1"/>
    </source>
</evidence>